<dbReference type="AlphaFoldDB" id="A0AAW2E162"/>
<protein>
    <submittedName>
        <fullName evidence="2">Uncharacterized protein</fullName>
    </submittedName>
</protein>
<reference evidence="2 3" key="1">
    <citation type="submission" date="2024-01" db="EMBL/GenBank/DDBJ databases">
        <title>A telomere-to-telomere, gap-free genome of sweet tea (Lithocarpus litseifolius).</title>
        <authorList>
            <person name="Zhou J."/>
        </authorList>
    </citation>
    <scope>NUCLEOTIDE SEQUENCE [LARGE SCALE GENOMIC DNA]</scope>
    <source>
        <strain evidence="2">Zhou-2022a</strain>
        <tissue evidence="2">Leaf</tissue>
    </source>
</reference>
<comment type="caution">
    <text evidence="2">The sequence shown here is derived from an EMBL/GenBank/DDBJ whole genome shotgun (WGS) entry which is preliminary data.</text>
</comment>
<feature type="compositionally biased region" description="Basic and acidic residues" evidence="1">
    <location>
        <begin position="213"/>
        <end position="227"/>
    </location>
</feature>
<accession>A0AAW2E162</accession>
<evidence type="ECO:0000313" key="2">
    <source>
        <dbReference type="EMBL" id="KAL0014736.1"/>
    </source>
</evidence>
<proteinExistence type="predicted"/>
<feature type="region of interest" description="Disordered" evidence="1">
    <location>
        <begin position="1"/>
        <end position="25"/>
    </location>
</feature>
<dbReference type="Proteomes" id="UP001459277">
    <property type="component" value="Unassembled WGS sequence"/>
</dbReference>
<organism evidence="2 3">
    <name type="scientific">Lithocarpus litseifolius</name>
    <dbReference type="NCBI Taxonomy" id="425828"/>
    <lineage>
        <taxon>Eukaryota</taxon>
        <taxon>Viridiplantae</taxon>
        <taxon>Streptophyta</taxon>
        <taxon>Embryophyta</taxon>
        <taxon>Tracheophyta</taxon>
        <taxon>Spermatophyta</taxon>
        <taxon>Magnoliopsida</taxon>
        <taxon>eudicotyledons</taxon>
        <taxon>Gunneridae</taxon>
        <taxon>Pentapetalae</taxon>
        <taxon>rosids</taxon>
        <taxon>fabids</taxon>
        <taxon>Fagales</taxon>
        <taxon>Fagaceae</taxon>
        <taxon>Lithocarpus</taxon>
    </lineage>
</organism>
<feature type="region of interest" description="Disordered" evidence="1">
    <location>
        <begin position="198"/>
        <end position="236"/>
    </location>
</feature>
<name>A0AAW2E162_9ROSI</name>
<dbReference type="EMBL" id="JAZDWU010000001">
    <property type="protein sequence ID" value="KAL0014736.1"/>
    <property type="molecule type" value="Genomic_DNA"/>
</dbReference>
<keyword evidence="3" id="KW-1185">Reference proteome</keyword>
<evidence type="ECO:0000256" key="1">
    <source>
        <dbReference type="SAM" id="MobiDB-lite"/>
    </source>
</evidence>
<evidence type="ECO:0000313" key="3">
    <source>
        <dbReference type="Proteomes" id="UP001459277"/>
    </source>
</evidence>
<feature type="compositionally biased region" description="Basic residues" evidence="1">
    <location>
        <begin position="1"/>
        <end position="17"/>
    </location>
</feature>
<gene>
    <name evidence="2" type="ORF">SO802_001805</name>
</gene>
<sequence>MSPHKSAVKKSLKHPRHSHDSFRNDDANTAYIDHYKNASIVMERSVDIESLENTFIPKMFKERTWTKLLNPLGDVGQLKKKALHAIEFSLEMRALAYILIFNLYSVKNLITLSRPRTIFLHDLHLHEIDICGHIYHLSVKCIKKRKSRLTLPFPSLLMSLISRVRVKILSGLLVMQREEPISEHTIIRSKAHIPDLETDASQIPRDETADEGGNTKDEIDQFTHVSEDTPQSSYQAQVRAPDCLDLILGRVE</sequence>